<proteinExistence type="inferred from homology"/>
<dbReference type="PRINTS" id="PR00418">
    <property type="entry name" value="TPI2FAMILY"/>
</dbReference>
<keyword evidence="10 11" id="KW-0413">Isomerase</keyword>
<evidence type="ECO:0000313" key="14">
    <source>
        <dbReference type="EMBL" id="WNM59011.1"/>
    </source>
</evidence>
<dbReference type="InterPro" id="IPR020568">
    <property type="entry name" value="Ribosomal_Su5_D2-typ_SF"/>
</dbReference>
<dbReference type="PANTHER" id="PTHR45866:SF1">
    <property type="entry name" value="DNA GYRASE SUBUNIT B, MITOCHONDRIAL"/>
    <property type="match status" value="1"/>
</dbReference>
<dbReference type="FunFam" id="3.30.230.10:FF:000005">
    <property type="entry name" value="DNA gyrase subunit B"/>
    <property type="match status" value="1"/>
</dbReference>
<dbReference type="InterPro" id="IPR034160">
    <property type="entry name" value="TOPRIM_GyrB"/>
</dbReference>
<dbReference type="Gene3D" id="3.30.565.10">
    <property type="entry name" value="Histidine kinase-like ATPase, C-terminal domain"/>
    <property type="match status" value="1"/>
</dbReference>
<dbReference type="InterPro" id="IPR002288">
    <property type="entry name" value="DNA_gyrase_B_C"/>
</dbReference>
<dbReference type="GO" id="GO:0003677">
    <property type="term" value="F:DNA binding"/>
    <property type="evidence" value="ECO:0007669"/>
    <property type="project" value="UniProtKB-KW"/>
</dbReference>
<keyword evidence="5 11" id="KW-0547">Nucleotide-binding</keyword>
<dbReference type="AlphaFoldDB" id="A0AA96JXH6"/>
<evidence type="ECO:0000256" key="10">
    <source>
        <dbReference type="ARBA" id="ARBA00023235"/>
    </source>
</evidence>
<dbReference type="Pfam" id="PF18053">
    <property type="entry name" value="GyrB_insert"/>
    <property type="match status" value="1"/>
</dbReference>
<dbReference type="GO" id="GO:0003918">
    <property type="term" value="F:DNA topoisomerase type II (double strand cut, ATP-hydrolyzing) activity"/>
    <property type="evidence" value="ECO:0007669"/>
    <property type="project" value="UniProtKB-UniRule"/>
</dbReference>
<evidence type="ECO:0000256" key="3">
    <source>
        <dbReference type="ARBA" id="ARBA00022490"/>
    </source>
</evidence>
<gene>
    <name evidence="11 14" type="primary">gyrB</name>
    <name evidence="14" type="ORF">PP769_04385</name>
</gene>
<dbReference type="NCBIfam" id="TIGR01059">
    <property type="entry name" value="gyrB"/>
    <property type="match status" value="1"/>
</dbReference>
<feature type="region of interest" description="Disordered" evidence="12">
    <location>
        <begin position="1"/>
        <end position="24"/>
    </location>
</feature>
<comment type="function">
    <text evidence="11">A type II topoisomerase that negatively supercoils closed circular double-stranded (ds) DNA in an ATP-dependent manner to modulate DNA topology and maintain chromosomes in an underwound state. Negative supercoiling favors strand separation, and DNA replication, transcription, recombination and repair, all of which involve strand separation. Also able to catalyze the interconversion of other topological isomers of dsDNA rings, including catenanes and knotted rings. Type II topoisomerases break and join 2 DNA strands simultaneously in an ATP-dependent manner.</text>
</comment>
<evidence type="ECO:0000256" key="6">
    <source>
        <dbReference type="ARBA" id="ARBA00022840"/>
    </source>
</evidence>
<dbReference type="Gene3D" id="3.40.50.670">
    <property type="match status" value="2"/>
</dbReference>
<reference evidence="14 15" key="1">
    <citation type="submission" date="2023-01" db="EMBL/GenBank/DDBJ databases">
        <title>Cultivation and genomic characterization of new, ubiquitous marine nitrite-oxidizing bacteria from the Nitrospirales.</title>
        <authorList>
            <person name="Mueller A.J."/>
            <person name="Daebeler A."/>
            <person name="Herbold C.W."/>
            <person name="Kirkegaard R.H."/>
            <person name="Daims H."/>
        </authorList>
    </citation>
    <scope>NUCLEOTIDE SEQUENCE [LARGE SCALE GENOMIC DNA]</scope>
    <source>
        <strain evidence="14 15">VA</strain>
    </source>
</reference>
<dbReference type="RefSeq" id="WP_312645637.1">
    <property type="nucleotide sequence ID" value="NZ_CP116967.1"/>
</dbReference>
<dbReference type="FunFam" id="3.40.50.670:FF:000001">
    <property type="entry name" value="DNA topoisomerase 2"/>
    <property type="match status" value="1"/>
</dbReference>
<dbReference type="Proteomes" id="UP001302719">
    <property type="component" value="Chromosome"/>
</dbReference>
<evidence type="ECO:0000256" key="4">
    <source>
        <dbReference type="ARBA" id="ARBA00022723"/>
    </source>
</evidence>
<keyword evidence="4 11" id="KW-0479">Metal-binding</keyword>
<keyword evidence="7 11" id="KW-0460">Magnesium</keyword>
<dbReference type="SMART" id="SM00387">
    <property type="entry name" value="HATPase_c"/>
    <property type="match status" value="1"/>
</dbReference>
<dbReference type="PROSITE" id="PS00177">
    <property type="entry name" value="TOPOISOMERASE_II"/>
    <property type="match status" value="1"/>
</dbReference>
<feature type="binding site" evidence="11">
    <location>
        <position position="530"/>
    </location>
    <ligand>
        <name>Mg(2+)</name>
        <dbReference type="ChEBI" id="CHEBI:18420"/>
        <label>2</label>
    </ligand>
</feature>
<dbReference type="Pfam" id="PF00986">
    <property type="entry name" value="DNA_gyraseB_C"/>
    <property type="match status" value="1"/>
</dbReference>
<dbReference type="InterPro" id="IPR041423">
    <property type="entry name" value="GyrB_insert"/>
</dbReference>
<evidence type="ECO:0000256" key="5">
    <source>
        <dbReference type="ARBA" id="ARBA00022741"/>
    </source>
</evidence>
<comment type="subunit">
    <text evidence="11">Heterotetramer, composed of two GyrA and two GyrB chains. In the heterotetramer, GyrA contains the active site tyrosine that forms a transient covalent intermediate with DNA, while GyrB binds cofactors and catalyzes ATP hydrolysis.</text>
</comment>
<protein>
    <recommendedName>
        <fullName evidence="11">DNA gyrase subunit B</fullName>
        <ecNumber evidence="11">5.6.2.2</ecNumber>
    </recommendedName>
</protein>
<comment type="cofactor">
    <cofactor evidence="11">
        <name>Mg(2+)</name>
        <dbReference type="ChEBI" id="CHEBI:18420"/>
    </cofactor>
    <cofactor evidence="11">
        <name>Mn(2+)</name>
        <dbReference type="ChEBI" id="CHEBI:29035"/>
    </cofactor>
    <cofactor evidence="11">
        <name>Ca(2+)</name>
        <dbReference type="ChEBI" id="CHEBI:29108"/>
    </cofactor>
    <text evidence="11">Binds two Mg(2+) per subunit. The magnesium ions form salt bridges with both the protein and the DNA. Can also accept other divalent metal cations, such as Mn(2+) or Ca(2+).</text>
</comment>
<dbReference type="SUPFAM" id="SSF56719">
    <property type="entry name" value="Type II DNA topoisomerase"/>
    <property type="match status" value="1"/>
</dbReference>
<dbReference type="Pfam" id="PF00204">
    <property type="entry name" value="DNA_gyraseB"/>
    <property type="match status" value="1"/>
</dbReference>
<feature type="binding site" evidence="11">
    <location>
        <position position="442"/>
    </location>
    <ligand>
        <name>Mg(2+)</name>
        <dbReference type="ChEBI" id="CHEBI:18420"/>
        <label>1</label>
        <note>catalytic</note>
    </ligand>
</feature>
<dbReference type="GO" id="GO:0005524">
    <property type="term" value="F:ATP binding"/>
    <property type="evidence" value="ECO:0007669"/>
    <property type="project" value="UniProtKB-UniRule"/>
</dbReference>
<comment type="catalytic activity">
    <reaction evidence="1 11">
        <text>ATP-dependent breakage, passage and rejoining of double-stranded DNA.</text>
        <dbReference type="EC" id="5.6.2.2"/>
    </reaction>
</comment>
<organism evidence="14 15">
    <name type="scientific">Candidatus Nitrospira allomarina</name>
    <dbReference type="NCBI Taxonomy" id="3020900"/>
    <lineage>
        <taxon>Bacteria</taxon>
        <taxon>Pseudomonadati</taxon>
        <taxon>Nitrospirota</taxon>
        <taxon>Nitrospiria</taxon>
        <taxon>Nitrospirales</taxon>
        <taxon>Nitrospiraceae</taxon>
        <taxon>Nitrospira</taxon>
    </lineage>
</organism>
<dbReference type="PANTHER" id="PTHR45866">
    <property type="entry name" value="DNA GYRASE/TOPOISOMERASE SUBUNIT B"/>
    <property type="match status" value="1"/>
</dbReference>
<dbReference type="InterPro" id="IPR036890">
    <property type="entry name" value="HATPase_C_sf"/>
</dbReference>
<dbReference type="InterPro" id="IPR049353">
    <property type="entry name" value="GyrB_hook"/>
</dbReference>
<keyword evidence="3 11" id="KW-0963">Cytoplasm</keyword>
<dbReference type="InterPro" id="IPR003594">
    <property type="entry name" value="HATPase_dom"/>
</dbReference>
<evidence type="ECO:0000256" key="12">
    <source>
        <dbReference type="SAM" id="MobiDB-lite"/>
    </source>
</evidence>
<keyword evidence="9" id="KW-0238">DNA-binding</keyword>
<feature type="domain" description="Toprim" evidence="13">
    <location>
        <begin position="436"/>
        <end position="563"/>
    </location>
</feature>
<dbReference type="EC" id="5.6.2.2" evidence="11"/>
<feature type="binding site" evidence="11">
    <location>
        <position position="528"/>
    </location>
    <ligand>
        <name>Mg(2+)</name>
        <dbReference type="ChEBI" id="CHEBI:18420"/>
        <label>2</label>
    </ligand>
</feature>
<feature type="compositionally biased region" description="Polar residues" evidence="12">
    <location>
        <begin position="1"/>
        <end position="12"/>
    </location>
</feature>
<dbReference type="GO" id="GO:0005737">
    <property type="term" value="C:cytoplasm"/>
    <property type="evidence" value="ECO:0007669"/>
    <property type="project" value="UniProtKB-SubCell"/>
</dbReference>
<dbReference type="InterPro" id="IPR011557">
    <property type="entry name" value="GyrB"/>
</dbReference>
<dbReference type="PROSITE" id="PS50880">
    <property type="entry name" value="TOPRIM"/>
    <property type="match status" value="1"/>
</dbReference>
<dbReference type="PRINTS" id="PR01159">
    <property type="entry name" value="DNAGYRASEB"/>
</dbReference>
<dbReference type="NCBIfam" id="NF011501">
    <property type="entry name" value="PRK14939.1"/>
    <property type="match status" value="1"/>
</dbReference>
<evidence type="ECO:0000259" key="13">
    <source>
        <dbReference type="PROSITE" id="PS50880"/>
    </source>
</evidence>
<keyword evidence="15" id="KW-1185">Reference proteome</keyword>
<dbReference type="Pfam" id="PF01751">
    <property type="entry name" value="Toprim"/>
    <property type="match status" value="1"/>
</dbReference>
<dbReference type="GO" id="GO:0005694">
    <property type="term" value="C:chromosome"/>
    <property type="evidence" value="ECO:0007669"/>
    <property type="project" value="InterPro"/>
</dbReference>
<evidence type="ECO:0000313" key="15">
    <source>
        <dbReference type="Proteomes" id="UP001302719"/>
    </source>
</evidence>
<evidence type="ECO:0000256" key="7">
    <source>
        <dbReference type="ARBA" id="ARBA00022842"/>
    </source>
</evidence>
<keyword evidence="6 11" id="KW-0067">ATP-binding</keyword>
<feature type="site" description="Interaction with DNA" evidence="11">
    <location>
        <position position="470"/>
    </location>
</feature>
<dbReference type="InterPro" id="IPR001241">
    <property type="entry name" value="Topo_IIA"/>
</dbReference>
<dbReference type="InterPro" id="IPR013759">
    <property type="entry name" value="Topo_IIA_B_C"/>
</dbReference>
<dbReference type="Pfam" id="PF02518">
    <property type="entry name" value="HATPase_c"/>
    <property type="match status" value="1"/>
</dbReference>
<dbReference type="InterPro" id="IPR006171">
    <property type="entry name" value="TOPRIM_dom"/>
</dbReference>
<accession>A0AA96JXH6</accession>
<dbReference type="SMART" id="SM00433">
    <property type="entry name" value="TOP2c"/>
    <property type="match status" value="1"/>
</dbReference>
<feature type="site" description="Interaction with DNA" evidence="11">
    <location>
        <position position="467"/>
    </location>
</feature>
<dbReference type="InterPro" id="IPR018522">
    <property type="entry name" value="TopoIIA_CS"/>
</dbReference>
<dbReference type="KEGG" id="nall:PP769_04385"/>
<comment type="subcellular location">
    <subcellularLocation>
        <location evidence="11">Cytoplasm</location>
    </subcellularLocation>
</comment>
<sequence>MESAKNPSQESAPTADRQHSDARYDADQIRVLEGLEAVQKRPAMYIGSTGVDGLHHMVYEVVDNSVDEHMAGYGNEIQVVLQVDGSVMVSDNGRGIPTGMHSTQKKSAAEVALTVLHAGGKFEEGAYKVSGGLHGVGISVVNALSEWLELEIWQNGEVFEQQYQRGKPQTPLTVAGITKKRGTKIIFKPDPLIFETVEFSFDVLAQRLRELAFLNKGLEICLRDDRTGKEKEQVFCYIGGIVSFVEHLNEAKSPIHPPIVVEVEKPEMILQLALQYNEGYSENLYSFANNINTREGGTHLIGFKSALTRTINSYATANDLFKKDSESLSGEDVREGLTAVVSVKIRNPQFEGQTKAKLGNSEVKGIVESAVNEALGSYLEENPSVAKKIVGKSVDAARAREAARKAKELIRRKGALDGGSLPGKLADCSEKDPQFSELYLVEGDSAGGSAKQGRDRRSQAILPLKGKILNVEKARFDKMLASEEIRTLIMAIGTGIGRPREDAEKGKEDKDAFDINRARYHKIIIMTDADVDGSHIRTLLLTFFFRQMPELIERGYIYIAQPPLFKVKKGKGEKYLKDEAAMNTYLSNLAVEDTQLFLPEQNEFVTRDELIPILDKLVAFEGLLIRQGQKQVEPALLRVLVDFPELTKDLLKNRGDLEVLIEEATRRLRLAFPEGTVDLTIQTDEEHQAHHILCRVAGNGSQKFLNLTHDMVGSADFRELQKIAPSALGLGRPPYRLKRKEIETEFSTSQELVTEFLETGKKGMSIQRYKGLGEMNPTQLWDTTMNPETRSLLQVTLEDTTGVDEIFTILMGDEVEPRRNFIQKHALEVRNLDV</sequence>
<dbReference type="GO" id="GO:0006261">
    <property type="term" value="P:DNA-templated DNA replication"/>
    <property type="evidence" value="ECO:0007669"/>
    <property type="project" value="UniProtKB-UniRule"/>
</dbReference>
<dbReference type="Gene3D" id="3.30.230.10">
    <property type="match status" value="1"/>
</dbReference>
<evidence type="ECO:0000256" key="9">
    <source>
        <dbReference type="ARBA" id="ARBA00023125"/>
    </source>
</evidence>
<dbReference type="GO" id="GO:0046872">
    <property type="term" value="F:metal ion binding"/>
    <property type="evidence" value="ECO:0007669"/>
    <property type="project" value="UniProtKB-KW"/>
</dbReference>
<comment type="miscellaneous">
    <text evidence="11">Few gyrases are as efficient as E.coli at forming negative supercoils. Not all organisms have 2 type II topoisomerases; in organisms with a single type II topoisomerase this enzyme also has to decatenate newly replicated chromosomes.</text>
</comment>
<dbReference type="InterPro" id="IPR014721">
    <property type="entry name" value="Ribsml_uS5_D2-typ_fold_subgr"/>
</dbReference>
<dbReference type="InterPro" id="IPR013506">
    <property type="entry name" value="Topo_IIA_bsu_dom2"/>
</dbReference>
<dbReference type="NCBIfam" id="NF004189">
    <property type="entry name" value="PRK05644.1"/>
    <property type="match status" value="1"/>
</dbReference>
<comment type="similarity">
    <text evidence="2 11">Belongs to the type II topoisomerase GyrB family.</text>
</comment>
<evidence type="ECO:0000256" key="11">
    <source>
        <dbReference type="HAMAP-Rule" id="MF_01898"/>
    </source>
</evidence>
<dbReference type="CDD" id="cd00822">
    <property type="entry name" value="TopoII_Trans_DNA_gyrase"/>
    <property type="match status" value="1"/>
</dbReference>
<evidence type="ECO:0000256" key="1">
    <source>
        <dbReference type="ARBA" id="ARBA00000185"/>
    </source>
</evidence>
<evidence type="ECO:0000256" key="8">
    <source>
        <dbReference type="ARBA" id="ARBA00023029"/>
    </source>
</evidence>
<name>A0AA96JXH6_9BACT</name>
<dbReference type="InterPro" id="IPR000565">
    <property type="entry name" value="Topo_IIA_B"/>
</dbReference>
<keyword evidence="8 11" id="KW-0799">Topoisomerase</keyword>
<dbReference type="CDD" id="cd03366">
    <property type="entry name" value="TOPRIM_TopoIIA_GyrB"/>
    <property type="match status" value="1"/>
</dbReference>
<dbReference type="HAMAP" id="MF_01898">
    <property type="entry name" value="GyrB"/>
    <property type="match status" value="1"/>
</dbReference>
<dbReference type="SUPFAM" id="SSF55874">
    <property type="entry name" value="ATPase domain of HSP90 chaperone/DNA topoisomerase II/histidine kinase"/>
    <property type="match status" value="1"/>
</dbReference>
<dbReference type="FunFam" id="3.30.565.10:FF:000002">
    <property type="entry name" value="DNA gyrase subunit B"/>
    <property type="match status" value="1"/>
</dbReference>
<dbReference type="Pfam" id="PF21249">
    <property type="entry name" value="GyrB_hook"/>
    <property type="match status" value="1"/>
</dbReference>
<dbReference type="EMBL" id="CP116967">
    <property type="protein sequence ID" value="WNM59011.1"/>
    <property type="molecule type" value="Genomic_DNA"/>
</dbReference>
<dbReference type="InterPro" id="IPR013760">
    <property type="entry name" value="Topo_IIA-like_dom_sf"/>
</dbReference>
<dbReference type="CDD" id="cd16928">
    <property type="entry name" value="HATPase_GyrB-like"/>
    <property type="match status" value="1"/>
</dbReference>
<dbReference type="SUPFAM" id="SSF54211">
    <property type="entry name" value="Ribosomal protein S5 domain 2-like"/>
    <property type="match status" value="1"/>
</dbReference>
<dbReference type="GO" id="GO:0006265">
    <property type="term" value="P:DNA topological change"/>
    <property type="evidence" value="ECO:0007669"/>
    <property type="project" value="UniProtKB-UniRule"/>
</dbReference>
<feature type="binding site" evidence="11">
    <location>
        <position position="528"/>
    </location>
    <ligand>
        <name>Mg(2+)</name>
        <dbReference type="ChEBI" id="CHEBI:18420"/>
        <label>1</label>
        <note>catalytic</note>
    </ligand>
</feature>
<evidence type="ECO:0000256" key="2">
    <source>
        <dbReference type="ARBA" id="ARBA00010708"/>
    </source>
</evidence>